<evidence type="ECO:0000256" key="1">
    <source>
        <dbReference type="SAM" id="MobiDB-lite"/>
    </source>
</evidence>
<protein>
    <submittedName>
        <fullName evidence="2">Uncharacterized protein</fullName>
    </submittedName>
</protein>
<dbReference type="Proteomes" id="UP000197138">
    <property type="component" value="Unassembled WGS sequence"/>
</dbReference>
<comment type="caution">
    <text evidence="2">The sequence shown here is derived from an EMBL/GenBank/DDBJ whole genome shotgun (WGS) entry which is preliminary data.</text>
</comment>
<evidence type="ECO:0000313" key="3">
    <source>
        <dbReference type="Proteomes" id="UP000197138"/>
    </source>
</evidence>
<organism evidence="2 3">
    <name type="scientific">Punica granatum</name>
    <name type="common">Pomegranate</name>
    <dbReference type="NCBI Taxonomy" id="22663"/>
    <lineage>
        <taxon>Eukaryota</taxon>
        <taxon>Viridiplantae</taxon>
        <taxon>Streptophyta</taxon>
        <taxon>Embryophyta</taxon>
        <taxon>Tracheophyta</taxon>
        <taxon>Spermatophyta</taxon>
        <taxon>Magnoliopsida</taxon>
        <taxon>eudicotyledons</taxon>
        <taxon>Gunneridae</taxon>
        <taxon>Pentapetalae</taxon>
        <taxon>rosids</taxon>
        <taxon>malvids</taxon>
        <taxon>Myrtales</taxon>
        <taxon>Lythraceae</taxon>
        <taxon>Punica</taxon>
    </lineage>
</organism>
<name>A0A218WQH2_PUNGR</name>
<accession>A0A218WQH2</accession>
<dbReference type="AlphaFoldDB" id="A0A218WQH2"/>
<feature type="region of interest" description="Disordered" evidence="1">
    <location>
        <begin position="33"/>
        <end position="59"/>
    </location>
</feature>
<sequence>MELRAKVVNGDADGDLELVADVRGRGEAAGGVAAEEGGVRKRRKGGVHSTLLSQSRRSRRCRAVTSSLSEIFQSHS</sequence>
<evidence type="ECO:0000313" key="2">
    <source>
        <dbReference type="EMBL" id="OWM74610.1"/>
    </source>
</evidence>
<gene>
    <name evidence="2" type="ORF">CDL15_Pgr005190</name>
</gene>
<proteinExistence type="predicted"/>
<reference evidence="3" key="1">
    <citation type="journal article" date="2017" name="Plant J.">
        <title>The pomegranate (Punica granatum L.) genome and the genomics of punicalagin biosynthesis.</title>
        <authorList>
            <person name="Qin G."/>
            <person name="Xu C."/>
            <person name="Ming R."/>
            <person name="Tang H."/>
            <person name="Guyot R."/>
            <person name="Kramer E.M."/>
            <person name="Hu Y."/>
            <person name="Yi X."/>
            <person name="Qi Y."/>
            <person name="Xu X."/>
            <person name="Gao Z."/>
            <person name="Pan H."/>
            <person name="Jian J."/>
            <person name="Tian Y."/>
            <person name="Yue Z."/>
            <person name="Xu Y."/>
        </authorList>
    </citation>
    <scope>NUCLEOTIDE SEQUENCE [LARGE SCALE GENOMIC DNA]</scope>
    <source>
        <strain evidence="3">cv. Dabenzi</strain>
    </source>
</reference>
<dbReference type="EMBL" id="MTKT01003711">
    <property type="protein sequence ID" value="OWM74610.1"/>
    <property type="molecule type" value="Genomic_DNA"/>
</dbReference>